<feature type="compositionally biased region" description="Low complexity" evidence="6">
    <location>
        <begin position="853"/>
        <end position="862"/>
    </location>
</feature>
<keyword evidence="5 7" id="KW-0472">Membrane</keyword>
<feature type="region of interest" description="Disordered" evidence="6">
    <location>
        <begin position="63"/>
        <end position="314"/>
    </location>
</feature>
<feature type="transmembrane region" description="Helical" evidence="7">
    <location>
        <begin position="1040"/>
        <end position="1062"/>
    </location>
</feature>
<feature type="compositionally biased region" description="Acidic residues" evidence="6">
    <location>
        <begin position="801"/>
        <end position="820"/>
    </location>
</feature>
<feature type="compositionally biased region" description="Polar residues" evidence="6">
    <location>
        <begin position="34"/>
        <end position="45"/>
    </location>
</feature>
<evidence type="ECO:0000259" key="8">
    <source>
        <dbReference type="Pfam" id="PF01490"/>
    </source>
</evidence>
<feature type="compositionally biased region" description="Low complexity" evidence="6">
    <location>
        <begin position="436"/>
        <end position="450"/>
    </location>
</feature>
<feature type="compositionally biased region" description="Basic and acidic residues" evidence="6">
    <location>
        <begin position="80"/>
        <end position="89"/>
    </location>
</feature>
<sequence length="1454" mass="157540">MDSSNDFEAPYNRRQKHRHNSQNKPSAQVPYKWDQSQETEMWTSSEVDLACLTEPIIVRDKSVMDRQAGGRNVHGQFDGPDVRSSKGDGIEGGSGGCGGAFRKVSDEGTEADTNSMNNSLLSNYDEIILQHPRPLSKKRYSRNKQPSIATTTSSNKTNDSCTSNGSSKKSDQYKQPPPLPLPPLFDGGTNLYSKNKAIVPESPRLPSTSSTHRAPTPPPPPPPPQMLMHTPNLPNPHSPRFTHTQRNQKYTSPNKPFIATPSPPPPPPLPPLDSSYERSQQEQQQQQPRGYYKYGDSDNRSVMSSNTIDDDNQSVISTSSAVVIMRNNPTTKNNNNAKDGNASNCSGGKGSNSSIKSPYPLRPLPMPPQLSYSTFGQLLNKSPSLIFQDIPSKGVSMLFDNPSNINNQMGSGVNGIGQTLRIAGRDGGGSKSVNINSTTGNNNKKNGNKNSEGRGDTGNNKADKPGNNNTDAENSKVIDGGAVAVDGEHKNSDVSNNSKSQPQSQQQQQQQGRGFSRALVDFIKDTATATIMTTGMFAKSMARKRQEFENPLAPARDLKINTNDIPASTTNTTSAGGRAKKHGNNHGANGKNSHKPEGEGDRAITNIRPHSNQTDSESSDNSGEYSSAKISQTIQYTRDYYVAAGDPKGQDNAGVYNYTYYQTPLLSQFDEKFETYNLSPNTNNGDADFGGGAIAGIKSNIGGGGTYNYNYNLTYPDYNYIRGGGNQDIVDKFMRNEHSQQAQYELPQLQLKRLKQRQQLHQQSSLSVKEAEDGAAANGFHDEIHKKHQQGNPNYINSTNNEEEDDDDDDDDSDDVDGDDMSSALDKLDNTDEKLSADEKGRKQIPMEGIEDNNSLYNNSSGGSKRTGSTFGAYLNIVCVVIGTGCLQLPYSIRQCGWLGLVMLPIASIIGLFTGQLIIKTLGGRLKNFSDIGERAFAGSNINTLVLSFSGHRDLAANPGSSSIGNITDASSMTSSLNTTTTAGNVNMTSMALADSLARSSGSIGLTLPPILVNAKFWMFISAAVMWIPFVIFKYMSETIVLAFLGFGTSVAVTIIAVVQSLRFPYPSASQQDDDQDSSGGGVGVKGVKEDSESWSGEHDTLYSNIFNDDDMDGEIVQADKPKGVVSAENPFHHPPQQSQKPAQTPHVPQQSQPRSQVSQQTAHPLQPAKSQKQPQPEASQPEQGQDQQPLELQKLLQQHLPQNFGKVEQKVRNPLIASLTEAASATATALTTVASTSEVGNLLVRGITSELYKRLAGSVTDPTQLLQPTPTPKAISDIGFLNNTTTDSASPTATNPTESGSVLGALLQYPKKHTNLLIIQGLPMAIGSITFAYCGVAIYPHVEASMRHPQNWSRVLLLSMITITTFYAIISISGYWAFGNQALSPILDNLPDNSLRTAANILITLHVILAAPIMMTSLALEIETAFGISRQYRSRTFEFVARFIIRTCITAAL</sequence>
<dbReference type="OrthoDB" id="40134at2759"/>
<feature type="transmembrane region" description="Helical" evidence="7">
    <location>
        <begin position="1355"/>
        <end position="1379"/>
    </location>
</feature>
<feature type="region of interest" description="Disordered" evidence="6">
    <location>
        <begin position="1126"/>
        <end position="1189"/>
    </location>
</feature>
<evidence type="ECO:0000256" key="3">
    <source>
        <dbReference type="ARBA" id="ARBA00022692"/>
    </source>
</evidence>
<feature type="region of interest" description="Disordered" evidence="6">
    <location>
        <begin position="1262"/>
        <end position="1281"/>
    </location>
</feature>
<feature type="region of interest" description="Disordered" evidence="6">
    <location>
        <begin position="328"/>
        <end position="361"/>
    </location>
</feature>
<comment type="caution">
    <text evidence="9">The sequence shown here is derived from an EMBL/GenBank/DDBJ whole genome shotgun (WGS) entry which is preliminary data.</text>
</comment>
<feature type="region of interest" description="Disordered" evidence="6">
    <location>
        <begin position="409"/>
        <end position="515"/>
    </location>
</feature>
<evidence type="ECO:0000256" key="6">
    <source>
        <dbReference type="SAM" id="MobiDB-lite"/>
    </source>
</evidence>
<reference evidence="9" key="1">
    <citation type="submission" date="2022-07" db="EMBL/GenBank/DDBJ databases">
        <title>Phylogenomic reconstructions and comparative analyses of Kickxellomycotina fungi.</title>
        <authorList>
            <person name="Reynolds N.K."/>
            <person name="Stajich J.E."/>
            <person name="Barry K."/>
            <person name="Grigoriev I.V."/>
            <person name="Crous P."/>
            <person name="Smith M.E."/>
        </authorList>
    </citation>
    <scope>NUCLEOTIDE SEQUENCE</scope>
    <source>
        <strain evidence="9">NBRC 100468</strain>
    </source>
</reference>
<evidence type="ECO:0000313" key="9">
    <source>
        <dbReference type="EMBL" id="KAJ1911315.1"/>
    </source>
</evidence>
<feature type="compositionally biased region" description="Gly residues" evidence="6">
    <location>
        <begin position="90"/>
        <end position="99"/>
    </location>
</feature>
<dbReference type="Proteomes" id="UP001150538">
    <property type="component" value="Unassembled WGS sequence"/>
</dbReference>
<dbReference type="Pfam" id="PF01490">
    <property type="entry name" value="Aa_trans"/>
    <property type="match status" value="2"/>
</dbReference>
<feature type="transmembrane region" description="Helical" evidence="7">
    <location>
        <begin position="1015"/>
        <end position="1033"/>
    </location>
</feature>
<feature type="compositionally biased region" description="Polar residues" evidence="6">
    <location>
        <begin position="790"/>
        <end position="800"/>
    </location>
</feature>
<feature type="compositionally biased region" description="Polar residues" evidence="6">
    <location>
        <begin position="561"/>
        <end position="575"/>
    </location>
</feature>
<feature type="region of interest" description="Disordered" evidence="6">
    <location>
        <begin position="1"/>
        <end position="45"/>
    </location>
</feature>
<feature type="transmembrane region" description="Helical" evidence="7">
    <location>
        <begin position="898"/>
        <end position="919"/>
    </location>
</feature>
<comment type="similarity">
    <text evidence="2">Belongs to the amino acid/polyamine transporter 2 family.</text>
</comment>
<protein>
    <recommendedName>
        <fullName evidence="8">Amino acid transporter transmembrane domain-containing protein</fullName>
    </recommendedName>
</protein>
<feature type="region of interest" description="Disordered" evidence="6">
    <location>
        <begin position="1067"/>
        <end position="1107"/>
    </location>
</feature>
<organism evidence="9 10">
    <name type="scientific">Mycoemilia scoparia</name>
    <dbReference type="NCBI Taxonomy" id="417184"/>
    <lineage>
        <taxon>Eukaryota</taxon>
        <taxon>Fungi</taxon>
        <taxon>Fungi incertae sedis</taxon>
        <taxon>Zoopagomycota</taxon>
        <taxon>Kickxellomycotina</taxon>
        <taxon>Kickxellomycetes</taxon>
        <taxon>Kickxellales</taxon>
        <taxon>Kickxellaceae</taxon>
        <taxon>Mycoemilia</taxon>
    </lineage>
</organism>
<feature type="domain" description="Amino acid transporter transmembrane" evidence="8">
    <location>
        <begin position="867"/>
        <end position="1059"/>
    </location>
</feature>
<keyword evidence="3 7" id="KW-0812">Transmembrane</keyword>
<dbReference type="PANTHER" id="PTHR22950:SF349">
    <property type="entry name" value="AMINO ACID TRANSPORTER TRANSMEMBRANE DOMAIN-CONTAINING PROTEIN"/>
    <property type="match status" value="1"/>
</dbReference>
<feature type="region of interest" description="Disordered" evidence="6">
    <location>
        <begin position="755"/>
        <end position="774"/>
    </location>
</feature>
<accession>A0A9W7ZLS7</accession>
<feature type="compositionally biased region" description="Low complexity" evidence="6">
    <location>
        <begin position="500"/>
        <end position="511"/>
    </location>
</feature>
<evidence type="ECO:0000256" key="4">
    <source>
        <dbReference type="ARBA" id="ARBA00022989"/>
    </source>
</evidence>
<feature type="region of interest" description="Disordered" evidence="6">
    <location>
        <begin position="561"/>
        <end position="627"/>
    </location>
</feature>
<evidence type="ECO:0000256" key="1">
    <source>
        <dbReference type="ARBA" id="ARBA00004141"/>
    </source>
</evidence>
<evidence type="ECO:0000256" key="5">
    <source>
        <dbReference type="ARBA" id="ARBA00023136"/>
    </source>
</evidence>
<dbReference type="GO" id="GO:0015179">
    <property type="term" value="F:L-amino acid transmembrane transporter activity"/>
    <property type="evidence" value="ECO:0007669"/>
    <property type="project" value="TreeGrafter"/>
</dbReference>
<feature type="compositionally biased region" description="Basic and acidic residues" evidence="6">
    <location>
        <begin position="1087"/>
        <end position="1101"/>
    </location>
</feature>
<feature type="compositionally biased region" description="Pro residues" evidence="6">
    <location>
        <begin position="261"/>
        <end position="271"/>
    </location>
</feature>
<feature type="region of interest" description="Disordered" evidence="6">
    <location>
        <begin position="787"/>
        <end position="862"/>
    </location>
</feature>
<feature type="domain" description="Amino acid transporter transmembrane" evidence="8">
    <location>
        <begin position="1319"/>
        <end position="1451"/>
    </location>
</feature>
<dbReference type="GO" id="GO:0005774">
    <property type="term" value="C:vacuolar membrane"/>
    <property type="evidence" value="ECO:0007669"/>
    <property type="project" value="TreeGrafter"/>
</dbReference>
<feature type="transmembrane region" description="Helical" evidence="7">
    <location>
        <begin position="1318"/>
        <end position="1343"/>
    </location>
</feature>
<evidence type="ECO:0000256" key="7">
    <source>
        <dbReference type="SAM" id="Phobius"/>
    </source>
</evidence>
<feature type="compositionally biased region" description="Polar residues" evidence="6">
    <location>
        <begin position="300"/>
        <end position="314"/>
    </location>
</feature>
<dbReference type="PANTHER" id="PTHR22950">
    <property type="entry name" value="AMINO ACID TRANSPORTER"/>
    <property type="match status" value="1"/>
</dbReference>
<feature type="compositionally biased region" description="Polar residues" evidence="6">
    <location>
        <begin position="241"/>
        <end position="254"/>
    </location>
</feature>
<gene>
    <name evidence="9" type="ORF">H4219_005978</name>
</gene>
<feature type="compositionally biased region" description="Polar residues" evidence="6">
    <location>
        <begin position="111"/>
        <end position="122"/>
    </location>
</feature>
<feature type="compositionally biased region" description="Low complexity" evidence="6">
    <location>
        <begin position="328"/>
        <end position="359"/>
    </location>
</feature>
<feature type="transmembrane region" description="Helical" evidence="7">
    <location>
        <begin position="1399"/>
        <end position="1421"/>
    </location>
</feature>
<feature type="transmembrane region" description="Helical" evidence="7">
    <location>
        <begin position="871"/>
        <end position="891"/>
    </location>
</feature>
<feature type="compositionally biased region" description="Low complexity" evidence="6">
    <location>
        <begin position="615"/>
        <end position="627"/>
    </location>
</feature>
<keyword evidence="4 7" id="KW-1133">Transmembrane helix</keyword>
<feature type="compositionally biased region" description="Basic and acidic residues" evidence="6">
    <location>
        <begin position="826"/>
        <end position="842"/>
    </location>
</feature>
<proteinExistence type="inferred from homology"/>
<feature type="compositionally biased region" description="Low complexity" evidence="6">
    <location>
        <begin position="1148"/>
        <end position="1161"/>
    </location>
</feature>
<evidence type="ECO:0000313" key="10">
    <source>
        <dbReference type="Proteomes" id="UP001150538"/>
    </source>
</evidence>
<feature type="compositionally biased region" description="Pro residues" evidence="6">
    <location>
        <begin position="215"/>
        <end position="225"/>
    </location>
</feature>
<feature type="compositionally biased region" description="Polar residues" evidence="6">
    <location>
        <begin position="1169"/>
        <end position="1185"/>
    </location>
</feature>
<comment type="subcellular location">
    <subcellularLocation>
        <location evidence="1">Membrane</location>
        <topology evidence="1">Multi-pass membrane protein</topology>
    </subcellularLocation>
</comment>
<keyword evidence="10" id="KW-1185">Reference proteome</keyword>
<feature type="compositionally biased region" description="Polar residues" evidence="6">
    <location>
        <begin position="143"/>
        <end position="167"/>
    </location>
</feature>
<dbReference type="EMBL" id="JANBPU010000463">
    <property type="protein sequence ID" value="KAJ1911315.1"/>
    <property type="molecule type" value="Genomic_DNA"/>
</dbReference>
<name>A0A9W7ZLS7_9FUNG</name>
<evidence type="ECO:0000256" key="2">
    <source>
        <dbReference type="ARBA" id="ARBA00008066"/>
    </source>
</evidence>
<dbReference type="InterPro" id="IPR013057">
    <property type="entry name" value="AA_transpt_TM"/>
</dbReference>
<feature type="non-terminal residue" evidence="9">
    <location>
        <position position="1"/>
    </location>
</feature>